<evidence type="ECO:0000256" key="1">
    <source>
        <dbReference type="SAM" id="MobiDB-lite"/>
    </source>
</evidence>
<dbReference type="FunCoup" id="A0A6I9TK98">
    <property type="interactions" value="2387"/>
</dbReference>
<name>A0A6I9TK98_SESIN</name>
<dbReference type="PANTHER" id="PTHR47584">
    <property type="match status" value="1"/>
</dbReference>
<protein>
    <submittedName>
        <fullName evidence="4">L10-interacting MYB domain-containing protein isoform X1</fullName>
    </submittedName>
</protein>
<dbReference type="InterPro" id="IPR045026">
    <property type="entry name" value="LIMYB"/>
</dbReference>
<dbReference type="KEGG" id="sind:105166025"/>
<dbReference type="GeneID" id="105166025"/>
<evidence type="ECO:0000259" key="2">
    <source>
        <dbReference type="Pfam" id="PF12776"/>
    </source>
</evidence>
<dbReference type="Pfam" id="PF12776">
    <property type="entry name" value="Myb_DNA-bind_3"/>
    <property type="match status" value="1"/>
</dbReference>
<dbReference type="OrthoDB" id="1922544at2759"/>
<feature type="region of interest" description="Disordered" evidence="1">
    <location>
        <begin position="179"/>
        <end position="243"/>
    </location>
</feature>
<feature type="compositionally biased region" description="Polar residues" evidence="1">
    <location>
        <begin position="196"/>
        <end position="218"/>
    </location>
</feature>
<dbReference type="InterPro" id="IPR024752">
    <property type="entry name" value="Myb/SANT-like_dom"/>
</dbReference>
<sequence>MSVMWHTLAEEQSQHFDRICKFWGEDQAKMDIDANDHQAKQERLRTRWTPALDKIFVDIVVEQIQQGNRPNNVFDKKTWNQIREEFNRQTNLSFNNNQLRKHLDVLRTRYHNLQSTVIQNDAMQDPCYVGFDLWEDIGAPSKIEPAKTKECPIYEQLCTIFADTGVDGKYAQSSHYEELDKPAGFDPLGPEGVNQHPKTPSTSKLLEGNESSPQNVTKNMADKKRKRPSEAGSTPEQSSWNQELSDTMAEAIWDMINSLKSRQVTGPLVDERFSISSCIKALDDIEGIEDNLYYAALDLFENPSFREMFISLNSSYVRLTWLQGKCGSYTHYSN</sequence>
<feature type="compositionally biased region" description="Polar residues" evidence="1">
    <location>
        <begin position="231"/>
        <end position="243"/>
    </location>
</feature>
<gene>
    <name evidence="4" type="primary">LOC105166025</name>
</gene>
<evidence type="ECO:0000313" key="4">
    <source>
        <dbReference type="RefSeq" id="XP_011083521.1"/>
    </source>
</evidence>
<dbReference type="RefSeq" id="XP_011083521.1">
    <property type="nucleotide sequence ID" value="XM_011085219.2"/>
</dbReference>
<dbReference type="PANTHER" id="PTHR47584:SF2">
    <property type="entry name" value="L10-INTERACTING MYB DOMAIN-CONTAINING PROTEIN-LIKE"/>
    <property type="match status" value="1"/>
</dbReference>
<dbReference type="AlphaFoldDB" id="A0A6I9TK98"/>
<proteinExistence type="predicted"/>
<dbReference type="Proteomes" id="UP000504604">
    <property type="component" value="Linkage group LG7"/>
</dbReference>
<accession>A0A6I9TK98</accession>
<feature type="domain" description="Myb/SANT-like" evidence="2">
    <location>
        <begin position="47"/>
        <end position="121"/>
    </location>
</feature>
<organism evidence="3 4">
    <name type="scientific">Sesamum indicum</name>
    <name type="common">Oriental sesame</name>
    <name type="synonym">Sesamum orientale</name>
    <dbReference type="NCBI Taxonomy" id="4182"/>
    <lineage>
        <taxon>Eukaryota</taxon>
        <taxon>Viridiplantae</taxon>
        <taxon>Streptophyta</taxon>
        <taxon>Embryophyta</taxon>
        <taxon>Tracheophyta</taxon>
        <taxon>Spermatophyta</taxon>
        <taxon>Magnoliopsida</taxon>
        <taxon>eudicotyledons</taxon>
        <taxon>Gunneridae</taxon>
        <taxon>Pentapetalae</taxon>
        <taxon>asterids</taxon>
        <taxon>lamiids</taxon>
        <taxon>Lamiales</taxon>
        <taxon>Pedaliaceae</taxon>
        <taxon>Sesamum</taxon>
    </lineage>
</organism>
<evidence type="ECO:0000313" key="3">
    <source>
        <dbReference type="Proteomes" id="UP000504604"/>
    </source>
</evidence>
<dbReference type="InParanoid" id="A0A6I9TK98"/>
<reference evidence="4" key="1">
    <citation type="submission" date="2025-08" db="UniProtKB">
        <authorList>
            <consortium name="RefSeq"/>
        </authorList>
    </citation>
    <scope>IDENTIFICATION</scope>
</reference>
<keyword evidence="3" id="KW-1185">Reference proteome</keyword>